<keyword evidence="2" id="KW-1185">Reference proteome</keyword>
<gene>
    <name evidence="1" type="ORF">MACH26_41870</name>
</gene>
<protein>
    <recommendedName>
        <fullName evidence="3">Ribosomal subunit interface protein</fullName>
    </recommendedName>
</protein>
<dbReference type="RefSeq" id="WP_338294730.1">
    <property type="nucleotide sequence ID" value="NZ_AP027272.1"/>
</dbReference>
<dbReference type="KEGG" id="pmaw:MACH26_41870"/>
<dbReference type="EMBL" id="AP027272">
    <property type="protein sequence ID" value="BDX08666.1"/>
    <property type="molecule type" value="Genomic_DNA"/>
</dbReference>
<evidence type="ECO:0000313" key="1">
    <source>
        <dbReference type="EMBL" id="BDX08666.1"/>
    </source>
</evidence>
<proteinExistence type="predicted"/>
<dbReference type="Gene3D" id="3.30.160.100">
    <property type="entry name" value="Ribosome hibernation promotion factor-like"/>
    <property type="match status" value="1"/>
</dbReference>
<dbReference type="Proteomes" id="UP001333710">
    <property type="component" value="Chromosome"/>
</dbReference>
<evidence type="ECO:0000313" key="2">
    <source>
        <dbReference type="Proteomes" id="UP001333710"/>
    </source>
</evidence>
<dbReference type="AlphaFoldDB" id="A0AA48HPM8"/>
<evidence type="ECO:0008006" key="3">
    <source>
        <dbReference type="Google" id="ProtNLM"/>
    </source>
</evidence>
<name>A0AA48HPM8_9ALTE</name>
<reference evidence="1" key="1">
    <citation type="submission" date="2023-01" db="EMBL/GenBank/DDBJ databases">
        <title>Complete genome sequence of Planctobacterium marinum strain Dej080120_11.</title>
        <authorList>
            <person name="Ueki S."/>
            <person name="Maruyama F."/>
        </authorList>
    </citation>
    <scope>NUCLEOTIDE SEQUENCE</scope>
    <source>
        <strain evidence="1">Dej080120_11</strain>
    </source>
</reference>
<sequence length="118" mass="13126">MRLIVKSANLNLQETHRETVKKRVGSVFHRTVDAIQSLTITLSDVNGPKGGPDKQVKVKLKSDNMPLIVVIDKKSNWIAAVNSALNRVNNSFLRKLKRKKQVNAKVKNLVLTSDLVAS</sequence>
<accession>A0AA48HPM8</accession>
<organism evidence="1 2">
    <name type="scientific">Planctobacterium marinum</name>
    <dbReference type="NCBI Taxonomy" id="1631968"/>
    <lineage>
        <taxon>Bacteria</taxon>
        <taxon>Pseudomonadati</taxon>
        <taxon>Pseudomonadota</taxon>
        <taxon>Gammaproteobacteria</taxon>
        <taxon>Alteromonadales</taxon>
        <taxon>Alteromonadaceae</taxon>
        <taxon>Planctobacterium</taxon>
    </lineage>
</organism>
<dbReference type="InterPro" id="IPR036567">
    <property type="entry name" value="RHF-like"/>
</dbReference>
<dbReference type="SUPFAM" id="SSF69754">
    <property type="entry name" value="Ribosome binding protein Y (YfiA homologue)"/>
    <property type="match status" value="1"/>
</dbReference>